<organism evidence="2 3">
    <name type="scientific">Hoeflea phototrophica (strain DSM 17068 / NCIMB 14078 / DFL-43)</name>
    <dbReference type="NCBI Taxonomy" id="411684"/>
    <lineage>
        <taxon>Bacteria</taxon>
        <taxon>Pseudomonadati</taxon>
        <taxon>Pseudomonadota</taxon>
        <taxon>Alphaproteobacteria</taxon>
        <taxon>Hyphomicrobiales</taxon>
        <taxon>Rhizobiaceae</taxon>
        <taxon>Hoeflea</taxon>
    </lineage>
</organism>
<reference evidence="2 3" key="2">
    <citation type="submission" date="2012-06" db="EMBL/GenBank/DDBJ databases">
        <authorList>
            <person name="Fiebig A."/>
        </authorList>
    </citation>
    <scope>NUCLEOTIDE SEQUENCE [LARGE SCALE GENOMIC DNA]</scope>
    <source>
        <strain evidence="2 3">DFL-43</strain>
    </source>
</reference>
<comment type="caution">
    <text evidence="2">The sequence shown here is derived from an EMBL/GenBank/DDBJ whole genome shotgun (WGS) entry which is preliminary data.</text>
</comment>
<gene>
    <name evidence="2" type="ORF">HPDFL43_05730</name>
</gene>
<proteinExistence type="predicted"/>
<evidence type="ECO:0000313" key="2">
    <source>
        <dbReference type="EMBL" id="EDQ33929.1"/>
    </source>
</evidence>
<reference evidence="2 3" key="1">
    <citation type="submission" date="2007-10" db="EMBL/GenBank/DDBJ databases">
        <authorList>
            <person name="Wagner-Dobler I."/>
            <person name="Ferriera S."/>
            <person name="Johnson J."/>
            <person name="Kravitz S."/>
            <person name="Beeson K."/>
            <person name="Sutton G."/>
            <person name="Rogers Y.-H."/>
            <person name="Friedman R."/>
            <person name="Frazier M."/>
            <person name="Venter J.C."/>
        </authorList>
    </citation>
    <scope>NUCLEOTIDE SEQUENCE [LARGE SCALE GENOMIC DNA]</scope>
    <source>
        <strain evidence="2 3">DFL-43</strain>
    </source>
</reference>
<feature type="region of interest" description="Disordered" evidence="1">
    <location>
        <begin position="116"/>
        <end position="148"/>
    </location>
</feature>
<evidence type="ECO:0000256" key="1">
    <source>
        <dbReference type="SAM" id="MobiDB-lite"/>
    </source>
</evidence>
<dbReference type="Proteomes" id="UP000004291">
    <property type="component" value="Chromosome"/>
</dbReference>
<keyword evidence="3" id="KW-1185">Reference proteome</keyword>
<dbReference type="EMBL" id="ABIA03000002">
    <property type="protein sequence ID" value="EDQ33929.1"/>
    <property type="molecule type" value="Genomic_DNA"/>
</dbReference>
<dbReference type="STRING" id="411684.HPDFL43_05730"/>
<name>A9D4P7_HOEPD</name>
<dbReference type="RefSeq" id="WP_007196935.1">
    <property type="nucleotide sequence ID" value="NZ_CM002917.1"/>
</dbReference>
<sequence>MQARLTIVTNHPARAVLAVLGVEAAPAWVAVVTTLAGVRDLAPGAKVIGQWFEPRKHRSSLEWAFQTRRLQGDLVGLSLEDCDRLVQWAERHGARAGIDSSLAAATGGMVVSERRINTAGGGKPDRASGIVARPVRSEAAGDSARTNQ</sequence>
<dbReference type="HOGENOM" id="CLU_1756341_0_0_5"/>
<accession>A9D4P7</accession>
<protein>
    <submittedName>
        <fullName evidence="2">Uncharacterized protein</fullName>
    </submittedName>
</protein>
<dbReference type="OrthoDB" id="8404818at2"/>
<evidence type="ECO:0000313" key="3">
    <source>
        <dbReference type="Proteomes" id="UP000004291"/>
    </source>
</evidence>
<dbReference type="AlphaFoldDB" id="A9D4P7"/>